<dbReference type="Gene3D" id="4.10.1240.10">
    <property type="entry name" value="GPCR, family 2, extracellular hormone receptor domain"/>
    <property type="match status" value="1"/>
</dbReference>
<dbReference type="InterPro" id="IPR013783">
    <property type="entry name" value="Ig-like_fold"/>
</dbReference>
<dbReference type="PROSITE" id="PS50835">
    <property type="entry name" value="IG_LIKE"/>
    <property type="match status" value="2"/>
</dbReference>
<dbReference type="SMART" id="SM00409">
    <property type="entry name" value="IG"/>
    <property type="match status" value="2"/>
</dbReference>
<reference evidence="9" key="2">
    <citation type="submission" date="2020-06" db="EMBL/GenBank/DDBJ databases">
        <authorList>
            <person name="Sheffer M."/>
        </authorList>
    </citation>
    <scope>NUCLEOTIDE SEQUENCE</scope>
</reference>
<dbReference type="SMART" id="SM00181">
    <property type="entry name" value="EGF"/>
    <property type="match status" value="2"/>
</dbReference>
<feature type="domain" description="EGF-like" evidence="6">
    <location>
        <begin position="198"/>
        <end position="240"/>
    </location>
</feature>
<proteinExistence type="predicted"/>
<evidence type="ECO:0000259" key="7">
    <source>
        <dbReference type="PROSITE" id="PS50227"/>
    </source>
</evidence>
<dbReference type="Gene3D" id="2.60.120.290">
    <property type="entry name" value="Spermadhesin, CUB domain"/>
    <property type="match status" value="1"/>
</dbReference>
<dbReference type="InterPro" id="IPR001879">
    <property type="entry name" value="GPCR_2_extracellular_dom"/>
</dbReference>
<evidence type="ECO:0000313" key="10">
    <source>
        <dbReference type="Proteomes" id="UP000807504"/>
    </source>
</evidence>
<accession>A0A8T0FB61</accession>
<dbReference type="Gene3D" id="2.60.40.10">
    <property type="entry name" value="Immunoglobulins"/>
    <property type="match status" value="1"/>
</dbReference>
<dbReference type="EMBL" id="JABXBU010000015">
    <property type="protein sequence ID" value="KAF8786183.1"/>
    <property type="molecule type" value="Genomic_DNA"/>
</dbReference>
<name>A0A8T0FB61_ARGBR</name>
<feature type="domain" description="Ig-like" evidence="8">
    <location>
        <begin position="389"/>
        <end position="479"/>
    </location>
</feature>
<sequence length="875" mass="98580">MAEPRALITFLTPTIFLLTIRTISAAPCGGYFTSLKGYIYTPNFPKPYKVPIQCQWVFDAPAGYKVAVYFTQFYMKRGLAAADYTYYSQHLQTGVGKFEFGTISSDDEPTYLVSNQQILVLTMNVRSLDNIHLRVREHILDVSGFNITYEMILKNETVRNDACIYHHCSFTGYCYASADFNKYACKCFNGYFGEECQYDDACGPNSTSEVCQNGGTCRYYIGSSVRTCECLPGYVGAKCEGSLPSGNDEEPNETDTNCQRSYYSSPQGYISVYPKRRKCLQEGALQILSLEISEAMPVNEGVPLLVACIVQSSDGTKVTWLKDGFPIAIQKSAGRIWTMQVPKDSSGWSSFLLGFDKVNEHDTGTITCNAYDDRQSEALSVSVTVRLRSKLLIEPLAATLAEGNSTSITCVSKEGIYGSSGYRWLKNGGDLDRKRDDERVEDLYPGGTRLILRKAKVAANYTCVMRTVIGFLRQTSCITVVNGSDFNKRTCHPERRYGIRWKATAANAFDIQQCPVGYTGYIKRRCKVIFNGKIEWNEPDFSTCYSPPILAIKKEMDSWQMGYRKKTVNAVLDELYDFLSTRLSSLHPSEGEPIVDMMFDTDILSNSQTDFESTWNLFLNSASLLLHSNLVHKRQQKLKLQQLIRRISVAYGGMRDFQTALFFQTACLRVDIFKATAATPTSLQLPWCSSNEAHCRNLSFSLVLNSADDSKESGNATFKVITVVYKCLHIGDLEETYSRRRNSINHFPTFSVDANTIGRRDAVPEIETVLKPYSVLSLETDFKAECVQVHVQNKSISIFPCELMTSKENCIFCRCRGSGIFSVIASNQPTSKSVSTEYFHSKVCFITGFIITLFIILQNIWRISWRIKMKIFLLT</sequence>
<comment type="caution">
    <text evidence="2">Lacks conserved residue(s) required for the propagation of feature annotation.</text>
</comment>
<feature type="transmembrane region" description="Helical" evidence="3">
    <location>
        <begin position="838"/>
        <end position="861"/>
    </location>
</feature>
<dbReference type="GO" id="GO:0007189">
    <property type="term" value="P:adenylate cyclase-activating G protein-coupled receptor signaling pathway"/>
    <property type="evidence" value="ECO:0007669"/>
    <property type="project" value="TreeGrafter"/>
</dbReference>
<feature type="signal peptide" evidence="4">
    <location>
        <begin position="1"/>
        <end position="25"/>
    </location>
</feature>
<dbReference type="PROSITE" id="PS50026">
    <property type="entry name" value="EGF_3"/>
    <property type="match status" value="2"/>
</dbReference>
<keyword evidence="4" id="KW-0732">Signal</keyword>
<keyword evidence="3" id="KW-0812">Transmembrane</keyword>
<feature type="domain" description="EGF-like" evidence="6">
    <location>
        <begin position="159"/>
        <end position="197"/>
    </location>
</feature>
<evidence type="ECO:0000256" key="4">
    <source>
        <dbReference type="SAM" id="SignalP"/>
    </source>
</evidence>
<organism evidence="9 10">
    <name type="scientific">Argiope bruennichi</name>
    <name type="common">Wasp spider</name>
    <name type="synonym">Aranea bruennichi</name>
    <dbReference type="NCBI Taxonomy" id="94029"/>
    <lineage>
        <taxon>Eukaryota</taxon>
        <taxon>Metazoa</taxon>
        <taxon>Ecdysozoa</taxon>
        <taxon>Arthropoda</taxon>
        <taxon>Chelicerata</taxon>
        <taxon>Arachnida</taxon>
        <taxon>Araneae</taxon>
        <taxon>Araneomorphae</taxon>
        <taxon>Entelegynae</taxon>
        <taxon>Araneoidea</taxon>
        <taxon>Araneidae</taxon>
        <taxon>Argiope</taxon>
    </lineage>
</organism>
<dbReference type="PANTHER" id="PTHR45813:SF8">
    <property type="entry name" value="IG-LIKE DOMAIN-CONTAINING PROTEIN"/>
    <property type="match status" value="1"/>
</dbReference>
<dbReference type="CDD" id="cd00054">
    <property type="entry name" value="EGF_CA"/>
    <property type="match status" value="1"/>
</dbReference>
<reference evidence="9" key="1">
    <citation type="journal article" date="2020" name="bioRxiv">
        <title>Chromosome-level reference genome of the European wasp spider Argiope bruennichi: a resource for studies on range expansion and evolutionary adaptation.</title>
        <authorList>
            <person name="Sheffer M.M."/>
            <person name="Hoppe A."/>
            <person name="Krehenwinkel H."/>
            <person name="Uhl G."/>
            <person name="Kuss A.W."/>
            <person name="Jensen L."/>
            <person name="Jensen C."/>
            <person name="Gillespie R.G."/>
            <person name="Hoff K.J."/>
            <person name="Prost S."/>
        </authorList>
    </citation>
    <scope>NUCLEOTIDE SEQUENCE</scope>
</reference>
<keyword evidence="3" id="KW-0472">Membrane</keyword>
<dbReference type="PROSITE" id="PS01180">
    <property type="entry name" value="CUB"/>
    <property type="match status" value="1"/>
</dbReference>
<evidence type="ECO:0000259" key="6">
    <source>
        <dbReference type="PROSITE" id="PS50026"/>
    </source>
</evidence>
<feature type="disulfide bond" evidence="2">
    <location>
        <begin position="211"/>
        <end position="228"/>
    </location>
</feature>
<dbReference type="SUPFAM" id="SSF49854">
    <property type="entry name" value="Spermadhesin, CUB domain"/>
    <property type="match status" value="1"/>
</dbReference>
<dbReference type="Pfam" id="PF00431">
    <property type="entry name" value="CUB"/>
    <property type="match status" value="1"/>
</dbReference>
<dbReference type="PROSITE" id="PS50227">
    <property type="entry name" value="G_PROTEIN_RECEP_F2_3"/>
    <property type="match status" value="1"/>
</dbReference>
<evidence type="ECO:0000256" key="3">
    <source>
        <dbReference type="SAM" id="Phobius"/>
    </source>
</evidence>
<dbReference type="SMART" id="SM00042">
    <property type="entry name" value="CUB"/>
    <property type="match status" value="1"/>
</dbReference>
<evidence type="ECO:0000313" key="9">
    <source>
        <dbReference type="EMBL" id="KAF8786183.1"/>
    </source>
</evidence>
<dbReference type="AlphaFoldDB" id="A0A8T0FB61"/>
<dbReference type="Proteomes" id="UP000807504">
    <property type="component" value="Unassembled WGS sequence"/>
</dbReference>
<keyword evidence="1 2" id="KW-1015">Disulfide bond</keyword>
<dbReference type="SUPFAM" id="SSF48726">
    <property type="entry name" value="Immunoglobulin"/>
    <property type="match status" value="2"/>
</dbReference>
<dbReference type="InterPro" id="IPR007110">
    <property type="entry name" value="Ig-like_dom"/>
</dbReference>
<dbReference type="SUPFAM" id="SSF57196">
    <property type="entry name" value="EGF/Laminin"/>
    <property type="match status" value="2"/>
</dbReference>
<dbReference type="CDD" id="cd00041">
    <property type="entry name" value="CUB"/>
    <property type="match status" value="1"/>
</dbReference>
<dbReference type="PROSITE" id="PS01186">
    <property type="entry name" value="EGF_2"/>
    <property type="match status" value="2"/>
</dbReference>
<feature type="disulfide bond" evidence="2">
    <location>
        <begin position="168"/>
        <end position="185"/>
    </location>
</feature>
<evidence type="ECO:0000259" key="8">
    <source>
        <dbReference type="PROSITE" id="PS50835"/>
    </source>
</evidence>
<feature type="domain" description="G-protein coupled receptors family 2 profile 1" evidence="7">
    <location>
        <begin position="476"/>
        <end position="548"/>
    </location>
</feature>
<gene>
    <name evidence="9" type="ORF">HNY73_007939</name>
</gene>
<feature type="chain" id="PRO_5035712448" evidence="4">
    <location>
        <begin position="26"/>
        <end position="875"/>
    </location>
</feature>
<dbReference type="GO" id="GO:0004930">
    <property type="term" value="F:G protein-coupled receptor activity"/>
    <property type="evidence" value="ECO:0007669"/>
    <property type="project" value="InterPro"/>
</dbReference>
<feature type="domain" description="Ig-like" evidence="8">
    <location>
        <begin position="274"/>
        <end position="384"/>
    </location>
</feature>
<dbReference type="Gene3D" id="2.10.25.10">
    <property type="entry name" value="Laminin"/>
    <property type="match status" value="1"/>
</dbReference>
<dbReference type="InterPro" id="IPR003599">
    <property type="entry name" value="Ig_sub"/>
</dbReference>
<keyword evidence="2" id="KW-0245">EGF-like domain</keyword>
<evidence type="ECO:0000256" key="1">
    <source>
        <dbReference type="ARBA" id="ARBA00023157"/>
    </source>
</evidence>
<feature type="disulfide bond" evidence="2">
    <location>
        <begin position="187"/>
        <end position="196"/>
    </location>
</feature>
<dbReference type="GO" id="GO:0016020">
    <property type="term" value="C:membrane"/>
    <property type="evidence" value="ECO:0007669"/>
    <property type="project" value="InterPro"/>
</dbReference>
<comment type="caution">
    <text evidence="9">The sequence shown here is derived from an EMBL/GenBank/DDBJ whole genome shotgun (WGS) entry which is preliminary data.</text>
</comment>
<feature type="domain" description="CUB" evidence="5">
    <location>
        <begin position="28"/>
        <end position="152"/>
    </location>
</feature>
<feature type="disulfide bond" evidence="2">
    <location>
        <begin position="230"/>
        <end position="239"/>
    </location>
</feature>
<dbReference type="PANTHER" id="PTHR45813">
    <property type="entry name" value="IG-LIKE DOMAIN-CONTAINING PROTEIN"/>
    <property type="match status" value="1"/>
</dbReference>
<dbReference type="InterPro" id="IPR036445">
    <property type="entry name" value="GPCR_2_extracell_dom_sf"/>
</dbReference>
<dbReference type="InterPro" id="IPR035914">
    <property type="entry name" value="Sperma_CUB_dom_sf"/>
</dbReference>
<keyword evidence="10" id="KW-1185">Reference proteome</keyword>
<dbReference type="InterPro" id="IPR036179">
    <property type="entry name" value="Ig-like_dom_sf"/>
</dbReference>
<protein>
    <submittedName>
        <fullName evidence="9">Versican core protein like</fullName>
    </submittedName>
</protein>
<evidence type="ECO:0000259" key="5">
    <source>
        <dbReference type="PROSITE" id="PS01180"/>
    </source>
</evidence>
<dbReference type="InterPro" id="IPR000859">
    <property type="entry name" value="CUB_dom"/>
</dbReference>
<dbReference type="PROSITE" id="PS00022">
    <property type="entry name" value="EGF_1"/>
    <property type="match status" value="2"/>
</dbReference>
<dbReference type="InterPro" id="IPR000742">
    <property type="entry name" value="EGF"/>
</dbReference>
<evidence type="ECO:0000256" key="2">
    <source>
        <dbReference type="PROSITE-ProRule" id="PRU00076"/>
    </source>
</evidence>
<dbReference type="InterPro" id="IPR051587">
    <property type="entry name" value="Adhesion_GPCR"/>
</dbReference>
<keyword evidence="3" id="KW-1133">Transmembrane helix</keyword>